<dbReference type="GeneID" id="301842326"/>
<keyword evidence="2" id="KW-0560">Oxidoreductase</keyword>
<organism evidence="7 8">
    <name type="scientific">Amycolatopsis thermoflava</name>
    <dbReference type="NCBI Taxonomy" id="84480"/>
    <lineage>
        <taxon>Bacteria</taxon>
        <taxon>Bacillati</taxon>
        <taxon>Actinomycetota</taxon>
        <taxon>Actinomycetes</taxon>
        <taxon>Pseudonocardiales</taxon>
        <taxon>Pseudonocardiaceae</taxon>
        <taxon>Amycolatopsis</taxon>
        <taxon>Amycolatopsis methanolica group</taxon>
    </lineage>
</organism>
<dbReference type="RefSeq" id="WP_123682916.1">
    <property type="nucleotide sequence ID" value="NZ_RKHY01000001.1"/>
</dbReference>
<name>A0A3N2GPL9_9PSEU</name>
<dbReference type="InterPro" id="IPR013328">
    <property type="entry name" value="6PGD_dom2"/>
</dbReference>
<dbReference type="AlphaFoldDB" id="A0A3N2GPL9"/>
<reference evidence="7 8" key="1">
    <citation type="submission" date="2018-11" db="EMBL/GenBank/DDBJ databases">
        <title>Sequencing the genomes of 1000 actinobacteria strains.</title>
        <authorList>
            <person name="Klenk H.-P."/>
        </authorList>
    </citation>
    <scope>NUCLEOTIDE SEQUENCE [LARGE SCALE GENOMIC DNA]</scope>
    <source>
        <strain evidence="7 8">DSM 44348</strain>
    </source>
</reference>
<dbReference type="Pfam" id="PF14833">
    <property type="entry name" value="NAD_binding_11"/>
    <property type="match status" value="1"/>
</dbReference>
<comment type="caution">
    <text evidence="7">The sequence shown here is derived from an EMBL/GenBank/DDBJ whole genome shotgun (WGS) entry which is preliminary data.</text>
</comment>
<dbReference type="PANTHER" id="PTHR22981">
    <property type="entry name" value="3-HYDROXYISOBUTYRATE DEHYDROGENASE-RELATED"/>
    <property type="match status" value="1"/>
</dbReference>
<evidence type="ECO:0000259" key="6">
    <source>
        <dbReference type="Pfam" id="PF14833"/>
    </source>
</evidence>
<comment type="similarity">
    <text evidence="1">Belongs to the HIBADH-related family.</text>
</comment>
<keyword evidence="3" id="KW-0520">NAD</keyword>
<feature type="domain" description="3-hydroxyisobutyrate dehydrogenase-like NAD-binding" evidence="6">
    <location>
        <begin position="168"/>
        <end position="288"/>
    </location>
</feature>
<dbReference type="EMBL" id="RKHY01000001">
    <property type="protein sequence ID" value="ROS38576.1"/>
    <property type="molecule type" value="Genomic_DNA"/>
</dbReference>
<dbReference type="SUPFAM" id="SSF48179">
    <property type="entry name" value="6-phosphogluconate dehydrogenase C-terminal domain-like"/>
    <property type="match status" value="1"/>
</dbReference>
<evidence type="ECO:0000256" key="2">
    <source>
        <dbReference type="ARBA" id="ARBA00023002"/>
    </source>
</evidence>
<dbReference type="GO" id="GO:0051287">
    <property type="term" value="F:NAD binding"/>
    <property type="evidence" value="ECO:0007669"/>
    <property type="project" value="InterPro"/>
</dbReference>
<proteinExistence type="inferred from homology"/>
<keyword evidence="8" id="KW-1185">Reference proteome</keyword>
<dbReference type="InterPro" id="IPR029154">
    <property type="entry name" value="HIBADH-like_NADP-bd"/>
</dbReference>
<dbReference type="InterPro" id="IPR006115">
    <property type="entry name" value="6PGDH_NADP-bd"/>
</dbReference>
<evidence type="ECO:0000313" key="8">
    <source>
        <dbReference type="Proteomes" id="UP000274843"/>
    </source>
</evidence>
<dbReference type="InterPro" id="IPR015815">
    <property type="entry name" value="HIBADH-related"/>
</dbReference>
<evidence type="ECO:0000256" key="1">
    <source>
        <dbReference type="ARBA" id="ARBA00009080"/>
    </source>
</evidence>
<dbReference type="Pfam" id="PF03446">
    <property type="entry name" value="NAD_binding_2"/>
    <property type="match status" value="1"/>
</dbReference>
<feature type="active site" evidence="4">
    <location>
        <position position="174"/>
    </location>
</feature>
<dbReference type="PANTHER" id="PTHR22981:SF7">
    <property type="entry name" value="3-HYDROXYISOBUTYRATE DEHYDROGENASE, MITOCHONDRIAL"/>
    <property type="match status" value="1"/>
</dbReference>
<dbReference type="Proteomes" id="UP000274843">
    <property type="component" value="Unassembled WGS sequence"/>
</dbReference>
<dbReference type="Gene3D" id="3.40.50.720">
    <property type="entry name" value="NAD(P)-binding Rossmann-like Domain"/>
    <property type="match status" value="1"/>
</dbReference>
<gene>
    <name evidence="7" type="ORF">EDD35_0859</name>
</gene>
<dbReference type="Gene3D" id="1.10.1040.10">
    <property type="entry name" value="N-(1-d-carboxylethyl)-l-norvaline Dehydrogenase, domain 2"/>
    <property type="match status" value="1"/>
</dbReference>
<dbReference type="GO" id="GO:0016616">
    <property type="term" value="F:oxidoreductase activity, acting on the CH-OH group of donors, NAD or NADP as acceptor"/>
    <property type="evidence" value="ECO:0007669"/>
    <property type="project" value="TreeGrafter"/>
</dbReference>
<protein>
    <submittedName>
        <fullName evidence="7">3-hydroxyisobutyrate dehydrogenase</fullName>
    </submittedName>
</protein>
<dbReference type="PIRSF" id="PIRSF000103">
    <property type="entry name" value="HIBADH"/>
    <property type="match status" value="1"/>
</dbReference>
<dbReference type="SUPFAM" id="SSF51735">
    <property type="entry name" value="NAD(P)-binding Rossmann-fold domains"/>
    <property type="match status" value="1"/>
</dbReference>
<evidence type="ECO:0000256" key="3">
    <source>
        <dbReference type="ARBA" id="ARBA00023027"/>
    </source>
</evidence>
<evidence type="ECO:0000313" key="7">
    <source>
        <dbReference type="EMBL" id="ROS38576.1"/>
    </source>
</evidence>
<dbReference type="InterPro" id="IPR036291">
    <property type="entry name" value="NAD(P)-bd_dom_sf"/>
</dbReference>
<feature type="domain" description="6-phosphogluconate dehydrogenase NADP-binding" evidence="5">
    <location>
        <begin position="5"/>
        <end position="164"/>
    </location>
</feature>
<dbReference type="InterPro" id="IPR008927">
    <property type="entry name" value="6-PGluconate_DH-like_C_sf"/>
</dbReference>
<accession>A0A3N2GPL9</accession>
<dbReference type="GO" id="GO:0050661">
    <property type="term" value="F:NADP binding"/>
    <property type="evidence" value="ECO:0007669"/>
    <property type="project" value="InterPro"/>
</dbReference>
<evidence type="ECO:0000259" key="5">
    <source>
        <dbReference type="Pfam" id="PF03446"/>
    </source>
</evidence>
<sequence length="295" mass="30673">MSDINVGFVGAGRMAQPMIRRLAARGDREIHVYDRDPRTGTRLADLTAVTVHDEPGSLLSAAPLAILSLPGPQAVEGTVSELLAGDTPAELTLVNTSTSGIATSKRCAERLAGTGVRYIDAPVSGGTVAAERGALTFIVSGPAAGIEAARPVLGELGERVFDVGREPGLAQAVKSANNMLGLSALLATAEATVVLARLGVDPAQAIEVFNASSGRNSATLEKFPREVLTGRFDFGFSFAAVVKDLGLFLEAAHEAGLDVDVARHAHAAWRRAAEDGYGDLDCTRVVDYVRGVGVD</sequence>
<evidence type="ECO:0000256" key="4">
    <source>
        <dbReference type="PIRSR" id="PIRSR000103-1"/>
    </source>
</evidence>